<comment type="caution">
    <text evidence="2">The sequence shown here is derived from an EMBL/GenBank/DDBJ whole genome shotgun (WGS) entry which is preliminary data.</text>
</comment>
<protein>
    <submittedName>
        <fullName evidence="2">Uncharacterized protein</fullName>
    </submittedName>
</protein>
<evidence type="ECO:0000313" key="3">
    <source>
        <dbReference type="Proteomes" id="UP001630127"/>
    </source>
</evidence>
<feature type="region of interest" description="Disordered" evidence="1">
    <location>
        <begin position="89"/>
        <end position="112"/>
    </location>
</feature>
<evidence type="ECO:0000313" key="2">
    <source>
        <dbReference type="EMBL" id="KAL3522323.1"/>
    </source>
</evidence>
<evidence type="ECO:0000256" key="1">
    <source>
        <dbReference type="SAM" id="MobiDB-lite"/>
    </source>
</evidence>
<organism evidence="2 3">
    <name type="scientific">Cinchona calisaya</name>
    <dbReference type="NCBI Taxonomy" id="153742"/>
    <lineage>
        <taxon>Eukaryota</taxon>
        <taxon>Viridiplantae</taxon>
        <taxon>Streptophyta</taxon>
        <taxon>Embryophyta</taxon>
        <taxon>Tracheophyta</taxon>
        <taxon>Spermatophyta</taxon>
        <taxon>Magnoliopsida</taxon>
        <taxon>eudicotyledons</taxon>
        <taxon>Gunneridae</taxon>
        <taxon>Pentapetalae</taxon>
        <taxon>asterids</taxon>
        <taxon>lamiids</taxon>
        <taxon>Gentianales</taxon>
        <taxon>Rubiaceae</taxon>
        <taxon>Cinchonoideae</taxon>
        <taxon>Cinchoneae</taxon>
        <taxon>Cinchona</taxon>
    </lineage>
</organism>
<gene>
    <name evidence="2" type="ORF">ACH5RR_015157</name>
</gene>
<dbReference type="AlphaFoldDB" id="A0ABD2ZTJ5"/>
<dbReference type="EMBL" id="JBJUIK010000007">
    <property type="protein sequence ID" value="KAL3522323.1"/>
    <property type="molecule type" value="Genomic_DNA"/>
</dbReference>
<proteinExistence type="predicted"/>
<reference evidence="2 3" key="1">
    <citation type="submission" date="2024-11" db="EMBL/GenBank/DDBJ databases">
        <title>A near-complete genome assembly of Cinchona calisaya.</title>
        <authorList>
            <person name="Lian D.C."/>
            <person name="Zhao X.W."/>
            <person name="Wei L."/>
        </authorList>
    </citation>
    <scope>NUCLEOTIDE SEQUENCE [LARGE SCALE GENOMIC DNA]</scope>
    <source>
        <tissue evidence="2">Nenye</tissue>
    </source>
</reference>
<accession>A0ABD2ZTJ5</accession>
<name>A0ABD2ZTJ5_9GENT</name>
<dbReference type="Proteomes" id="UP001630127">
    <property type="component" value="Unassembled WGS sequence"/>
</dbReference>
<sequence length="112" mass="12577">MSKSSQKKGVSLSLKKLGINFALKDGTKGQIWGYQQEAQECYMTSLRRKTLEEQAAWIPVEDKGCSSKTPIEQAVKSQEVDDTITELPIEEISFDPDHPDRKLRSYSALPST</sequence>
<keyword evidence="3" id="KW-1185">Reference proteome</keyword>